<gene>
    <name evidence="4" type="primary">PCMP-H42</name>
    <name evidence="4" type="ORF">AXF42_Ash016998</name>
</gene>
<evidence type="ECO:0000259" key="3">
    <source>
        <dbReference type="Pfam" id="PF14432"/>
    </source>
</evidence>
<dbReference type="Gene3D" id="1.25.40.10">
    <property type="entry name" value="Tetratricopeptide repeat domain"/>
    <property type="match status" value="7"/>
</dbReference>
<dbReference type="Pfam" id="PF13041">
    <property type="entry name" value="PPR_2"/>
    <property type="match status" value="5"/>
</dbReference>
<accession>A0A2I0B7E0</accession>
<feature type="repeat" description="PPR" evidence="2">
    <location>
        <begin position="635"/>
        <end position="669"/>
    </location>
</feature>
<feature type="repeat" description="PPR" evidence="2">
    <location>
        <begin position="736"/>
        <end position="770"/>
    </location>
</feature>
<dbReference type="GO" id="GO:0016787">
    <property type="term" value="F:hydrolase activity"/>
    <property type="evidence" value="ECO:0007669"/>
    <property type="project" value="UniProtKB-KW"/>
</dbReference>
<evidence type="ECO:0000313" key="4">
    <source>
        <dbReference type="EMBL" id="PKA63714.1"/>
    </source>
</evidence>
<keyword evidence="5" id="KW-1185">Reference proteome</keyword>
<dbReference type="FunFam" id="1.25.40.10:FF:000366">
    <property type="entry name" value="Pentatricopeptide (PPR) repeat-containing protein"/>
    <property type="match status" value="1"/>
</dbReference>
<feature type="domain" description="DYW" evidence="3">
    <location>
        <begin position="951"/>
        <end position="1043"/>
    </location>
</feature>
<keyword evidence="1" id="KW-0677">Repeat</keyword>
<dbReference type="Pfam" id="PF01535">
    <property type="entry name" value="PPR"/>
    <property type="match status" value="7"/>
</dbReference>
<dbReference type="Pfam" id="PF20431">
    <property type="entry name" value="E_motif"/>
    <property type="match status" value="1"/>
</dbReference>
<evidence type="ECO:0000313" key="5">
    <source>
        <dbReference type="Proteomes" id="UP000236161"/>
    </source>
</evidence>
<dbReference type="AlphaFoldDB" id="A0A2I0B7E0"/>
<dbReference type="InterPro" id="IPR046960">
    <property type="entry name" value="PPR_At4g14850-like_plant"/>
</dbReference>
<dbReference type="InterPro" id="IPR032867">
    <property type="entry name" value="DYW_dom"/>
</dbReference>
<protein>
    <submittedName>
        <fullName evidence="4">Pentatricopeptide repeat-containing protein</fullName>
        <ecNumber evidence="4">3.6.1.-</ecNumber>
    </submittedName>
</protein>
<name>A0A2I0B7E0_9ASPA</name>
<dbReference type="EC" id="3.6.1.-" evidence="4"/>
<dbReference type="PANTHER" id="PTHR47926:SF506">
    <property type="entry name" value="TETRATRICOPEPTIDE REPEAT-LIKE SUPERFAMILY PROTEIN ISOFORM 1"/>
    <property type="match status" value="1"/>
</dbReference>
<dbReference type="EMBL" id="KZ451907">
    <property type="protein sequence ID" value="PKA63714.1"/>
    <property type="molecule type" value="Genomic_DNA"/>
</dbReference>
<dbReference type="PROSITE" id="PS51375">
    <property type="entry name" value="PPR"/>
    <property type="match status" value="8"/>
</dbReference>
<dbReference type="Pfam" id="PF14432">
    <property type="entry name" value="DYW_deaminase"/>
    <property type="match status" value="1"/>
</dbReference>
<evidence type="ECO:0000256" key="1">
    <source>
        <dbReference type="ARBA" id="ARBA00022737"/>
    </source>
</evidence>
<proteinExistence type="predicted"/>
<feature type="repeat" description="PPR" evidence="2">
    <location>
        <begin position="230"/>
        <end position="264"/>
    </location>
</feature>
<dbReference type="GO" id="GO:0003723">
    <property type="term" value="F:RNA binding"/>
    <property type="evidence" value="ECO:0007669"/>
    <property type="project" value="InterPro"/>
</dbReference>
<dbReference type="Proteomes" id="UP000236161">
    <property type="component" value="Unassembled WGS sequence"/>
</dbReference>
<dbReference type="InterPro" id="IPR011990">
    <property type="entry name" value="TPR-like_helical_dom_sf"/>
</dbReference>
<keyword evidence="4" id="KW-0378">Hydrolase</keyword>
<dbReference type="PANTHER" id="PTHR47926">
    <property type="entry name" value="PENTATRICOPEPTIDE REPEAT-CONTAINING PROTEIN"/>
    <property type="match status" value="1"/>
</dbReference>
<dbReference type="InterPro" id="IPR002885">
    <property type="entry name" value="PPR_rpt"/>
</dbReference>
<dbReference type="FunFam" id="1.25.40.10:FF:000031">
    <property type="entry name" value="Pentatricopeptide repeat-containing protein mitochondrial"/>
    <property type="match status" value="1"/>
</dbReference>
<feature type="repeat" description="PPR" evidence="2">
    <location>
        <begin position="300"/>
        <end position="330"/>
    </location>
</feature>
<dbReference type="NCBIfam" id="TIGR00756">
    <property type="entry name" value="PPR"/>
    <property type="match status" value="7"/>
</dbReference>
<feature type="repeat" description="PPR" evidence="2">
    <location>
        <begin position="432"/>
        <end position="466"/>
    </location>
</feature>
<dbReference type="GO" id="GO:0008270">
    <property type="term" value="F:zinc ion binding"/>
    <property type="evidence" value="ECO:0007669"/>
    <property type="project" value="InterPro"/>
</dbReference>
<feature type="repeat" description="PPR" evidence="2">
    <location>
        <begin position="533"/>
        <end position="567"/>
    </location>
</feature>
<dbReference type="GO" id="GO:0009451">
    <property type="term" value="P:RNA modification"/>
    <property type="evidence" value="ECO:0007669"/>
    <property type="project" value="InterPro"/>
</dbReference>
<organism evidence="4 5">
    <name type="scientific">Apostasia shenzhenica</name>
    <dbReference type="NCBI Taxonomy" id="1088818"/>
    <lineage>
        <taxon>Eukaryota</taxon>
        <taxon>Viridiplantae</taxon>
        <taxon>Streptophyta</taxon>
        <taxon>Embryophyta</taxon>
        <taxon>Tracheophyta</taxon>
        <taxon>Spermatophyta</taxon>
        <taxon>Magnoliopsida</taxon>
        <taxon>Liliopsida</taxon>
        <taxon>Asparagales</taxon>
        <taxon>Orchidaceae</taxon>
        <taxon>Apostasioideae</taxon>
        <taxon>Apostasia</taxon>
    </lineage>
</organism>
<dbReference type="FunFam" id="1.25.40.10:FF:000381">
    <property type="entry name" value="Pentatricopeptide repeat-containing protein"/>
    <property type="match status" value="2"/>
</dbReference>
<dbReference type="InterPro" id="IPR046848">
    <property type="entry name" value="E_motif"/>
</dbReference>
<feature type="repeat" description="PPR" evidence="2">
    <location>
        <begin position="331"/>
        <end position="365"/>
    </location>
</feature>
<evidence type="ECO:0000256" key="2">
    <source>
        <dbReference type="PROSITE-ProRule" id="PRU00708"/>
    </source>
</evidence>
<dbReference type="OrthoDB" id="607373at2759"/>
<dbReference type="SUPFAM" id="SSF48452">
    <property type="entry name" value="TPR-like"/>
    <property type="match status" value="1"/>
</dbReference>
<sequence>MTINSLTPERRQKLARTALQWRRSTISTSSSSFLHQQKNPMHSCTGEAADNGLRLFLAGHPNPEISSFYSKGFSEISDPVAGRALHCITLRHSLHPSIFHTNTLINFYFRFGRPSQALQLFDQMTLRNNASWNTVISGLVRSGSSSKAAELFSRMMEEGGKPNGFVLASLVTACNRDEEMFYRGTQIHGLVLKIGLMNNVYVGTALLHFYGINGLLSDARKFFHEIPDRNVVTWTALMVSFSANELPEEAIRAYRQMRKEGVVCNENSYATLVSSCSLLESEILNRQVLAHVVVSGFESKVSVANSLMTLFGNMGKTEDAERLFHRMKERDSISWNSLISVFSRERMAEEALRCFSVMRHGNFKPDVTTFSCLISACYGVDYLKWGKGFHGFTVKNGLELSVPVSNTLISIYFMSGNSEDAETMFVGMPVKDVISWNTLISSYSQTGNSIGALKLFSDMIQLKKECNNVTFSSAFAACANLEDLHNGKVIHALSILIGLGENLLVGNSLITMYSKCNAMREAELVFRGIPYCDVVTWNALIGGYMENEEKNEVIRALNHMKEAGVTGNYITFVNALGICCNPYDLLNQGMPLHAHIIFTGLENDDFVKNSLITMYAKCGDFVSSGSIFEKMIIKSLVSWNAMVASKAHYGHGEEAMRLFKDILSSGKELDQFSLSAGVSASASLASSEEGRQLHSLIIKLGFDSDLHVVNATMDMYGKCGKLDDALKLVPKPSDCSRQSWNILISCYARHGCFVEAENIFKEMLLLGPKPDYVTFVSLLSACNHAGIVDKGLLYYKLMTTKFRISARIEHCVCIVDLLGRSGRLTEAEKFIEEMPVTPNSVIWRSLLSASKIHRNIDIGKKAAYQLLQLNPLDDSAYVLLSNTYALKGSWEDAENLRENMKSINLKKKPACSWIKVKNKVNTFGISDRTHPQAKEIYAKLEWILHFVKKVGYVADISQSLHNIDEEQQEHNLWRHSEKLALAFGLISVPEGCTITVFKNLRVCGDCHRVYKLVSKFVNREIVLRDPYRFHHFRGGICSCSDYW</sequence>
<reference evidence="4 5" key="1">
    <citation type="journal article" date="2017" name="Nature">
        <title>The Apostasia genome and the evolution of orchids.</title>
        <authorList>
            <person name="Zhang G.Q."/>
            <person name="Liu K.W."/>
            <person name="Li Z."/>
            <person name="Lohaus R."/>
            <person name="Hsiao Y.Y."/>
            <person name="Niu S.C."/>
            <person name="Wang J.Y."/>
            <person name="Lin Y.C."/>
            <person name="Xu Q."/>
            <person name="Chen L.J."/>
            <person name="Yoshida K."/>
            <person name="Fujiwara S."/>
            <person name="Wang Z.W."/>
            <person name="Zhang Y.Q."/>
            <person name="Mitsuda N."/>
            <person name="Wang M."/>
            <person name="Liu G.H."/>
            <person name="Pecoraro L."/>
            <person name="Huang H.X."/>
            <person name="Xiao X.J."/>
            <person name="Lin M."/>
            <person name="Wu X.Y."/>
            <person name="Wu W.L."/>
            <person name="Chen Y.Y."/>
            <person name="Chang S.B."/>
            <person name="Sakamoto S."/>
            <person name="Ohme-Takagi M."/>
            <person name="Yagi M."/>
            <person name="Zeng S.J."/>
            <person name="Shen C.Y."/>
            <person name="Yeh C.M."/>
            <person name="Luo Y.B."/>
            <person name="Tsai W.C."/>
            <person name="Van de Peer Y."/>
            <person name="Liu Z.J."/>
        </authorList>
    </citation>
    <scope>NUCLEOTIDE SEQUENCE [LARGE SCALE GENOMIC DNA]</scope>
    <source>
        <strain evidence="5">cv. Shenzhen</strain>
        <tissue evidence="4">Stem</tissue>
    </source>
</reference>
<dbReference type="FunFam" id="1.25.40.10:FF:000285">
    <property type="entry name" value="Pentatricopeptide repeat-containing protein, chloroplastic"/>
    <property type="match status" value="1"/>
</dbReference>
<feature type="repeat" description="PPR" evidence="2">
    <location>
        <begin position="128"/>
        <end position="162"/>
    </location>
</feature>